<evidence type="ECO:0000313" key="2">
    <source>
        <dbReference type="Proteomes" id="UP001501183"/>
    </source>
</evidence>
<comment type="caution">
    <text evidence="1">The sequence shown here is derived from an EMBL/GenBank/DDBJ whole genome shotgun (WGS) entry which is preliminary data.</text>
</comment>
<accession>A0ABP8PS39</accession>
<evidence type="ECO:0000313" key="1">
    <source>
        <dbReference type="EMBL" id="GAA4490935.1"/>
    </source>
</evidence>
<name>A0ABP8PS39_9NOCA</name>
<gene>
    <name evidence="1" type="ORF">GCM10023094_54970</name>
</gene>
<proteinExistence type="predicted"/>
<reference evidence="2" key="1">
    <citation type="journal article" date="2019" name="Int. J. Syst. Evol. Microbiol.">
        <title>The Global Catalogue of Microorganisms (GCM) 10K type strain sequencing project: providing services to taxonomists for standard genome sequencing and annotation.</title>
        <authorList>
            <consortium name="The Broad Institute Genomics Platform"/>
            <consortium name="The Broad Institute Genome Sequencing Center for Infectious Disease"/>
            <person name="Wu L."/>
            <person name="Ma J."/>
        </authorList>
    </citation>
    <scope>NUCLEOTIDE SEQUENCE [LARGE SCALE GENOMIC DNA]</scope>
    <source>
        <strain evidence="2">JCM 32206</strain>
    </source>
</reference>
<keyword evidence="2" id="KW-1185">Reference proteome</keyword>
<protein>
    <submittedName>
        <fullName evidence="1">Uncharacterized protein</fullName>
    </submittedName>
</protein>
<dbReference type="EMBL" id="BAABFB010000077">
    <property type="protein sequence ID" value="GAA4490935.1"/>
    <property type="molecule type" value="Genomic_DNA"/>
</dbReference>
<dbReference type="Proteomes" id="UP001501183">
    <property type="component" value="Unassembled WGS sequence"/>
</dbReference>
<organism evidence="1 2">
    <name type="scientific">Rhodococcus olei</name>
    <dbReference type="NCBI Taxonomy" id="2161675"/>
    <lineage>
        <taxon>Bacteria</taxon>
        <taxon>Bacillati</taxon>
        <taxon>Actinomycetota</taxon>
        <taxon>Actinomycetes</taxon>
        <taxon>Mycobacteriales</taxon>
        <taxon>Nocardiaceae</taxon>
        <taxon>Rhodococcus</taxon>
    </lineage>
</organism>
<sequence length="127" mass="13464">MPPTRLVSAVLDRAKITPAFAHRVGTDREVCWALAAQLGLGVALDEEGDEVPDGTAHEVGARPSDRIADGRERSVRVFLGEASGSEVDQMLFLVRHHEAVSPVRWSGVNGFSGHHVGTAARDGVTGS</sequence>